<keyword evidence="2" id="KW-1185">Reference proteome</keyword>
<gene>
    <name evidence="1" type="ORF">QFC21_004773</name>
</gene>
<comment type="caution">
    <text evidence="1">The sequence shown here is derived from an EMBL/GenBank/DDBJ whole genome shotgun (WGS) entry which is preliminary data.</text>
</comment>
<proteinExistence type="predicted"/>
<organism evidence="1 2">
    <name type="scientific">Naganishia friedmannii</name>
    <dbReference type="NCBI Taxonomy" id="89922"/>
    <lineage>
        <taxon>Eukaryota</taxon>
        <taxon>Fungi</taxon>
        <taxon>Dikarya</taxon>
        <taxon>Basidiomycota</taxon>
        <taxon>Agaricomycotina</taxon>
        <taxon>Tremellomycetes</taxon>
        <taxon>Filobasidiales</taxon>
        <taxon>Filobasidiaceae</taxon>
        <taxon>Naganishia</taxon>
    </lineage>
</organism>
<evidence type="ECO:0000313" key="1">
    <source>
        <dbReference type="EMBL" id="KAJ9097735.1"/>
    </source>
</evidence>
<dbReference type="EMBL" id="JASBWT010000016">
    <property type="protein sequence ID" value="KAJ9097735.1"/>
    <property type="molecule type" value="Genomic_DNA"/>
</dbReference>
<name>A0ACC2VEB9_9TREE</name>
<dbReference type="Proteomes" id="UP001227268">
    <property type="component" value="Unassembled WGS sequence"/>
</dbReference>
<protein>
    <submittedName>
        <fullName evidence="1">Uncharacterized protein</fullName>
    </submittedName>
</protein>
<sequence length="397" mass="43220">MHLSTAILTALAVCSFVKAAPNVIARQNKARPTALAHVRARDGDGINACISTVGPFGRVLPSGSTACGFPEPTQSSSPQDTAIATGHPQGLPPPAEVVTVTVSSSQTSTEIVVSTATEFATTTVMATPSSAPLVFQVPEGYASNENVLLWSGSPKFDDMANVQDKQSHSWQEISAVADAIIHHDSRAITKAFDHQGVKDQLFKNSRYNTDMYVLPPSQDTRKTEAIFEMLTGYKVVLNNHTTFTTSDALAKGLASEKGVDEIPTIVYDTDHGMRPIIMNPNPTTNAETPYRLLDCRVNGTMDLTGVAPDYGRTITRPQQDAQHPDVDGEAYDRLLSLEQLYTTMNWTLSLADEKTLDIADTLEKLKPLQASFDWYYYQNGIPEEQYVTSPTARGQHV</sequence>
<accession>A0ACC2VEB9</accession>
<reference evidence="1" key="1">
    <citation type="submission" date="2023-04" db="EMBL/GenBank/DDBJ databases">
        <title>Draft Genome sequencing of Naganishia species isolated from polar environments using Oxford Nanopore Technology.</title>
        <authorList>
            <person name="Leo P."/>
            <person name="Venkateswaran K."/>
        </authorList>
    </citation>
    <scope>NUCLEOTIDE SEQUENCE</scope>
    <source>
        <strain evidence="1">MNA-CCFEE 5423</strain>
    </source>
</reference>
<evidence type="ECO:0000313" key="2">
    <source>
        <dbReference type="Proteomes" id="UP001227268"/>
    </source>
</evidence>